<organism evidence="6 7">
    <name type="scientific">Monosporascus cannonballus</name>
    <dbReference type="NCBI Taxonomy" id="155416"/>
    <lineage>
        <taxon>Eukaryota</taxon>
        <taxon>Fungi</taxon>
        <taxon>Dikarya</taxon>
        <taxon>Ascomycota</taxon>
        <taxon>Pezizomycotina</taxon>
        <taxon>Sordariomycetes</taxon>
        <taxon>Xylariomycetidae</taxon>
        <taxon>Xylariales</taxon>
        <taxon>Xylariales incertae sedis</taxon>
        <taxon>Monosporascus</taxon>
    </lineage>
</organism>
<keyword evidence="7" id="KW-1185">Reference proteome</keyword>
<reference evidence="6 7" key="1">
    <citation type="submission" date="2018-06" db="EMBL/GenBank/DDBJ databases">
        <title>Complete Genomes of Monosporascus.</title>
        <authorList>
            <person name="Robinson A.J."/>
            <person name="Natvig D.O."/>
        </authorList>
    </citation>
    <scope>NUCLEOTIDE SEQUENCE [LARGE SCALE GENOMIC DNA]</scope>
    <source>
        <strain evidence="6 7">CBS 609.92</strain>
    </source>
</reference>
<evidence type="ECO:0000256" key="2">
    <source>
        <dbReference type="ARBA" id="ARBA00022980"/>
    </source>
</evidence>
<keyword evidence="2" id="KW-0689">Ribosomal protein</keyword>
<protein>
    <recommendedName>
        <fullName evidence="5">DJ-1/PfpI domain-containing protein</fullName>
    </recommendedName>
</protein>
<sequence>MEHKTSAVSDEPVQVLFVLHNKFDLLDFAGPLEVLAQARADKKDDSSQAFDCTIAGAESKILSDQGVVIDSQISFKEAHGRLNEFDVLIVVGGNSDHVLKTKSEPMPLITAFAELQKNNPTRERTLLSVCTGSLFLAELGILSGLSATTHPDYMTAFENLCSHSAVRDLQERTDVIEDARYVVNNLRFDIGDEDENPYIRRKSDAGRRPSNARKGSMSFKESNTRRESITRRAAMRLGGLRVITAGGVSAGIDAALYLVSIVVDEEVADEVARMLQHTWAKGIVVDGLDVPDHMITFLRPKDKQPPNFATFKVPRTFNKMDLRDYLLHAYEVATLGVRSQLRQQRPRRSKIHGRIYRPPPIKTMTVELAKPFVWPARPEDKTPWNSEREERQDAATRRQRSWQSKVQKTGKMPLRDETKAQAGRVTLREEAKRLLEQGGWKNATAVDPRFVQPKKDGDVD</sequence>
<dbReference type="InterPro" id="IPR012678">
    <property type="entry name" value="Ribosomal_uL23/eL15/eS24_sf"/>
</dbReference>
<comment type="similarity">
    <text evidence="1">Belongs to the universal ribosomal protein uL23 family.</text>
</comment>
<accession>A0ABY0H5H6</accession>
<evidence type="ECO:0000256" key="1">
    <source>
        <dbReference type="ARBA" id="ARBA00006700"/>
    </source>
</evidence>
<evidence type="ECO:0000313" key="6">
    <source>
        <dbReference type="EMBL" id="RYO81993.1"/>
    </source>
</evidence>
<feature type="region of interest" description="Disordered" evidence="4">
    <location>
        <begin position="197"/>
        <end position="226"/>
    </location>
</feature>
<dbReference type="EMBL" id="QJNS01000232">
    <property type="protein sequence ID" value="RYO81993.1"/>
    <property type="molecule type" value="Genomic_DNA"/>
</dbReference>
<dbReference type="SUPFAM" id="SSF52317">
    <property type="entry name" value="Class I glutamine amidotransferase-like"/>
    <property type="match status" value="1"/>
</dbReference>
<dbReference type="InterPro" id="IPR002818">
    <property type="entry name" value="DJ-1/PfpI"/>
</dbReference>
<dbReference type="Pfam" id="PF01965">
    <property type="entry name" value="DJ-1_PfpI"/>
    <property type="match status" value="1"/>
</dbReference>
<feature type="compositionally biased region" description="Basic and acidic residues" evidence="4">
    <location>
        <begin position="197"/>
        <end position="207"/>
    </location>
</feature>
<dbReference type="Pfam" id="PF00276">
    <property type="entry name" value="Ribosomal_L23"/>
    <property type="match status" value="1"/>
</dbReference>
<dbReference type="InterPro" id="IPR029062">
    <property type="entry name" value="Class_I_gatase-like"/>
</dbReference>
<keyword evidence="3" id="KW-0687">Ribonucleoprotein</keyword>
<dbReference type="PANTHER" id="PTHR43130:SF3">
    <property type="entry name" value="HTH-TYPE TRANSCRIPTIONAL REGULATOR RV1931C"/>
    <property type="match status" value="1"/>
</dbReference>
<proteinExistence type="inferred from homology"/>
<name>A0ABY0H5H6_9PEZI</name>
<dbReference type="PANTHER" id="PTHR43130">
    <property type="entry name" value="ARAC-FAMILY TRANSCRIPTIONAL REGULATOR"/>
    <property type="match status" value="1"/>
</dbReference>
<dbReference type="Proteomes" id="UP000294003">
    <property type="component" value="Unassembled WGS sequence"/>
</dbReference>
<dbReference type="InterPro" id="IPR013025">
    <property type="entry name" value="Ribosomal_uL23-like"/>
</dbReference>
<dbReference type="InterPro" id="IPR052158">
    <property type="entry name" value="INH-QAR"/>
</dbReference>
<dbReference type="SUPFAM" id="SSF54189">
    <property type="entry name" value="Ribosomal proteins S24e, L23 and L15e"/>
    <property type="match status" value="1"/>
</dbReference>
<evidence type="ECO:0000256" key="4">
    <source>
        <dbReference type="SAM" id="MobiDB-lite"/>
    </source>
</evidence>
<feature type="region of interest" description="Disordered" evidence="4">
    <location>
        <begin position="377"/>
        <end position="424"/>
    </location>
</feature>
<feature type="region of interest" description="Disordered" evidence="4">
    <location>
        <begin position="436"/>
        <end position="460"/>
    </location>
</feature>
<feature type="domain" description="DJ-1/PfpI" evidence="5">
    <location>
        <begin position="14"/>
        <end position="157"/>
    </location>
</feature>
<dbReference type="Gene3D" id="3.30.70.330">
    <property type="match status" value="1"/>
</dbReference>
<evidence type="ECO:0000256" key="3">
    <source>
        <dbReference type="ARBA" id="ARBA00023274"/>
    </source>
</evidence>
<feature type="compositionally biased region" description="Basic and acidic residues" evidence="4">
    <location>
        <begin position="377"/>
        <end position="396"/>
    </location>
</feature>
<evidence type="ECO:0000259" key="5">
    <source>
        <dbReference type="Pfam" id="PF01965"/>
    </source>
</evidence>
<gene>
    <name evidence="6" type="ORF">DL762_006817</name>
</gene>
<comment type="caution">
    <text evidence="6">The sequence shown here is derived from an EMBL/GenBank/DDBJ whole genome shotgun (WGS) entry which is preliminary data.</text>
</comment>
<dbReference type="InterPro" id="IPR012677">
    <property type="entry name" value="Nucleotide-bd_a/b_plait_sf"/>
</dbReference>
<evidence type="ECO:0000313" key="7">
    <source>
        <dbReference type="Proteomes" id="UP000294003"/>
    </source>
</evidence>
<dbReference type="Gene3D" id="3.40.50.880">
    <property type="match status" value="1"/>
</dbReference>